<evidence type="ECO:0000313" key="1">
    <source>
        <dbReference type="EMBL" id="KAK7874184.1"/>
    </source>
</evidence>
<dbReference type="Proteomes" id="UP001378592">
    <property type="component" value="Unassembled WGS sequence"/>
</dbReference>
<sequence>MTAELPVIFKMEFKSGDTYKPAGCGTDSMQGMLEKFPNVVMCMNCYLNPKLELPMAVVEDGLAMADFELFPRLFPPRFPKGKYYVFINQTCEGLDKKYCGTIRVDFELKPNAD</sequence>
<evidence type="ECO:0000313" key="2">
    <source>
        <dbReference type="Proteomes" id="UP001378592"/>
    </source>
</evidence>
<proteinExistence type="predicted"/>
<dbReference type="AlphaFoldDB" id="A0AAN9ZJG9"/>
<dbReference type="EMBL" id="JAZDUA010000004">
    <property type="protein sequence ID" value="KAK7874184.1"/>
    <property type="molecule type" value="Genomic_DNA"/>
</dbReference>
<keyword evidence="2" id="KW-1185">Reference proteome</keyword>
<reference evidence="1 2" key="1">
    <citation type="submission" date="2024-03" db="EMBL/GenBank/DDBJ databases">
        <title>The genome assembly and annotation of the cricket Gryllus longicercus Weissman &amp; Gray.</title>
        <authorList>
            <person name="Szrajer S."/>
            <person name="Gray D."/>
            <person name="Ylla G."/>
        </authorList>
    </citation>
    <scope>NUCLEOTIDE SEQUENCE [LARGE SCALE GENOMIC DNA]</scope>
    <source>
        <strain evidence="1">DAG 2021-001</strain>
        <tissue evidence="1">Whole body minus gut</tissue>
    </source>
</reference>
<protein>
    <submittedName>
        <fullName evidence="1">Uncharacterized protein</fullName>
    </submittedName>
</protein>
<gene>
    <name evidence="1" type="ORF">R5R35_006230</name>
</gene>
<organism evidence="1 2">
    <name type="scientific">Gryllus longicercus</name>
    <dbReference type="NCBI Taxonomy" id="2509291"/>
    <lineage>
        <taxon>Eukaryota</taxon>
        <taxon>Metazoa</taxon>
        <taxon>Ecdysozoa</taxon>
        <taxon>Arthropoda</taxon>
        <taxon>Hexapoda</taxon>
        <taxon>Insecta</taxon>
        <taxon>Pterygota</taxon>
        <taxon>Neoptera</taxon>
        <taxon>Polyneoptera</taxon>
        <taxon>Orthoptera</taxon>
        <taxon>Ensifera</taxon>
        <taxon>Gryllidea</taxon>
        <taxon>Grylloidea</taxon>
        <taxon>Gryllidae</taxon>
        <taxon>Gryllinae</taxon>
        <taxon>Gryllus</taxon>
    </lineage>
</organism>
<comment type="caution">
    <text evidence="1">The sequence shown here is derived from an EMBL/GenBank/DDBJ whole genome shotgun (WGS) entry which is preliminary data.</text>
</comment>
<accession>A0AAN9ZJG9</accession>
<name>A0AAN9ZJG9_9ORTH</name>